<feature type="signal peptide" evidence="1">
    <location>
        <begin position="1"/>
        <end position="21"/>
    </location>
</feature>
<keyword evidence="3" id="KW-1185">Reference proteome</keyword>
<dbReference type="OrthoDB" id="1122048at2"/>
<feature type="chain" id="PRO_5011730971" evidence="1">
    <location>
        <begin position="22"/>
        <end position="193"/>
    </location>
</feature>
<dbReference type="RefSeq" id="WP_091392146.1">
    <property type="nucleotide sequence ID" value="NZ_FNQY01000001.1"/>
</dbReference>
<dbReference type="EMBL" id="FNQY01000001">
    <property type="protein sequence ID" value="SDZ74340.1"/>
    <property type="molecule type" value="Genomic_DNA"/>
</dbReference>
<dbReference type="Proteomes" id="UP000199041">
    <property type="component" value="Unassembled WGS sequence"/>
</dbReference>
<protein>
    <submittedName>
        <fullName evidence="2">Por secretion system C-terminal sorting domain-containing protein</fullName>
    </submittedName>
</protein>
<sequence length="193" mass="21330">MKKFIQLSLTAVVFTLMTAMAKADNIYGNINVLSNGVVKVMISDVPTAHNISVSDENGNNLYELSDMKAGSFKNIDFSMVPDGTYYIKVENNRSIETTKVDKIDGAVTIASESSLFVKPIFRREGDVLNVFFSNPAKKDVEINVYNQNGSLINTVKTSTASVSKGFDFSKSLHGNYKVVLSQDNYVFSTDFDF</sequence>
<organism evidence="2 3">
    <name type="scientific">Arachidicoccus rhizosphaerae</name>
    <dbReference type="NCBI Taxonomy" id="551991"/>
    <lineage>
        <taxon>Bacteria</taxon>
        <taxon>Pseudomonadati</taxon>
        <taxon>Bacteroidota</taxon>
        <taxon>Chitinophagia</taxon>
        <taxon>Chitinophagales</taxon>
        <taxon>Chitinophagaceae</taxon>
        <taxon>Arachidicoccus</taxon>
    </lineage>
</organism>
<evidence type="ECO:0000313" key="3">
    <source>
        <dbReference type="Proteomes" id="UP000199041"/>
    </source>
</evidence>
<gene>
    <name evidence="2" type="ORF">SAMN05192529_101144</name>
</gene>
<proteinExistence type="predicted"/>
<evidence type="ECO:0000313" key="2">
    <source>
        <dbReference type="EMBL" id="SDZ74340.1"/>
    </source>
</evidence>
<dbReference type="AlphaFoldDB" id="A0A1H3VHV5"/>
<name>A0A1H3VHV5_9BACT</name>
<accession>A0A1H3VHV5</accession>
<keyword evidence="1" id="KW-0732">Signal</keyword>
<dbReference type="Gene3D" id="2.60.120.380">
    <property type="match status" value="1"/>
</dbReference>
<reference evidence="2 3" key="1">
    <citation type="submission" date="2016-10" db="EMBL/GenBank/DDBJ databases">
        <authorList>
            <person name="de Groot N.N."/>
        </authorList>
    </citation>
    <scope>NUCLEOTIDE SEQUENCE [LARGE SCALE GENOMIC DNA]</scope>
    <source>
        <strain evidence="2 3">Vu-144</strain>
    </source>
</reference>
<evidence type="ECO:0000256" key="1">
    <source>
        <dbReference type="SAM" id="SignalP"/>
    </source>
</evidence>